<dbReference type="PROSITE" id="PS00455">
    <property type="entry name" value="AMP_BINDING"/>
    <property type="match status" value="1"/>
</dbReference>
<dbReference type="GO" id="GO:0005524">
    <property type="term" value="F:ATP binding"/>
    <property type="evidence" value="ECO:0007669"/>
    <property type="project" value="UniProtKB-KW"/>
</dbReference>
<dbReference type="GO" id="GO:0004467">
    <property type="term" value="F:long-chain fatty acid-CoA ligase activity"/>
    <property type="evidence" value="ECO:0007669"/>
    <property type="project" value="TreeGrafter"/>
</dbReference>
<reference evidence="4 5" key="1">
    <citation type="journal article" date="2010" name="Stand. Genomic Sci.">
        <title>Complete genome sequence of Haliangium ochraceum type strain (SMP-2).</title>
        <authorList>
            <consortium name="US DOE Joint Genome Institute (JGI-PGF)"/>
            <person name="Ivanova N."/>
            <person name="Daum C."/>
            <person name="Lang E."/>
            <person name="Abt B."/>
            <person name="Kopitz M."/>
            <person name="Saunders E."/>
            <person name="Lapidus A."/>
            <person name="Lucas S."/>
            <person name="Glavina Del Rio T."/>
            <person name="Nolan M."/>
            <person name="Tice H."/>
            <person name="Copeland A."/>
            <person name="Cheng J.F."/>
            <person name="Chen F."/>
            <person name="Bruce D."/>
            <person name="Goodwin L."/>
            <person name="Pitluck S."/>
            <person name="Mavromatis K."/>
            <person name="Pati A."/>
            <person name="Mikhailova N."/>
            <person name="Chen A."/>
            <person name="Palaniappan K."/>
            <person name="Land M."/>
            <person name="Hauser L."/>
            <person name="Chang Y.J."/>
            <person name="Jeffries C.D."/>
            <person name="Detter J.C."/>
            <person name="Brettin T."/>
            <person name="Rohde M."/>
            <person name="Goker M."/>
            <person name="Bristow J."/>
            <person name="Markowitz V."/>
            <person name="Eisen J.A."/>
            <person name="Hugenholtz P."/>
            <person name="Kyrpides N.C."/>
            <person name="Klenk H.P."/>
        </authorList>
    </citation>
    <scope>NUCLEOTIDE SEQUENCE [LARGE SCALE GENOMIC DNA]</scope>
    <source>
        <strain evidence="5">DSM 14365 / CIP 107738 / JCM 11303 / AJ 13395 / SMP-2</strain>
    </source>
</reference>
<dbReference type="HOGENOM" id="CLU_000022_45_5_7"/>
<gene>
    <name evidence="4" type="ordered locus">Hoch_0475</name>
</gene>
<dbReference type="EMBL" id="CP001804">
    <property type="protein sequence ID" value="ACY13115.1"/>
    <property type="molecule type" value="Genomic_DNA"/>
</dbReference>
<keyword evidence="4" id="KW-0436">Ligase</keyword>
<evidence type="ECO:0000256" key="2">
    <source>
        <dbReference type="ARBA" id="ARBA00022840"/>
    </source>
</evidence>
<dbReference type="PANTHER" id="PTHR43272">
    <property type="entry name" value="LONG-CHAIN-FATTY-ACID--COA LIGASE"/>
    <property type="match status" value="1"/>
</dbReference>
<keyword evidence="5" id="KW-1185">Reference proteome</keyword>
<sequence>MDVTPFLELHPAPHAVFERIANDPALGERPRFHVPAGGGESAAWVPVSWNRFAAQIRQVAMYLHDSGFAAGERAAIYAPNSIAWAAAALGIQACGGVMVPVYPASTAEQLAYVLRHSDAKAMFVATAPLLERTASIRAQVPMLERVITLGAIGAEPSTPASSDSVSWDELCRSGQQAHDSDPEAVARMIAATPLDTPSVMLYTSGTSGPPKGVPLTHENVGVNARDWLECNGPLLDEDMVDLLWLPMSHIFGFGELCLGNTLGFTSYTCTPPEVLGRLPEVRPSVLMSVPAYWEKIAQAAAAAPEAERCQRLEEVTGGRLQFCLSGGAGLKREVKELFYGCGLLIIEGYGLTETSPTLTLNRPGDFRFDTVGKSLPSVELKLADDGEILARGANVFSGYHKDPEATAACFTEDGWFCTGDIGRFTEDGFLQIVDRKKDILVTAGGKNVPPANIELRFADDPTIAHLVVYGDGKKYLVAGVWLDRAAAARAIGSESPGPEQLEALVQTRIDAVNTELARHETIKRFCIMDEPLTVEGGQLTASLKLRRKHVYKAFHDQFEALYDAPRS</sequence>
<name>D0LK81_HALO1</name>
<dbReference type="InterPro" id="IPR042099">
    <property type="entry name" value="ANL_N_sf"/>
</dbReference>
<dbReference type="SUPFAM" id="SSF56801">
    <property type="entry name" value="Acetyl-CoA synthetase-like"/>
    <property type="match status" value="1"/>
</dbReference>
<dbReference type="Pfam" id="PF23562">
    <property type="entry name" value="AMP-binding_C_3"/>
    <property type="match status" value="1"/>
</dbReference>
<keyword evidence="1" id="KW-0547">Nucleotide-binding</keyword>
<evidence type="ECO:0000259" key="3">
    <source>
        <dbReference type="Pfam" id="PF00501"/>
    </source>
</evidence>
<feature type="domain" description="AMP-dependent synthetase/ligase" evidence="3">
    <location>
        <begin position="44"/>
        <end position="400"/>
    </location>
</feature>
<dbReference type="Gene3D" id="3.40.50.12780">
    <property type="entry name" value="N-terminal domain of ligase-like"/>
    <property type="match status" value="1"/>
</dbReference>
<dbReference type="Proteomes" id="UP000001880">
    <property type="component" value="Chromosome"/>
</dbReference>
<evidence type="ECO:0000313" key="5">
    <source>
        <dbReference type="Proteomes" id="UP000001880"/>
    </source>
</evidence>
<proteinExistence type="predicted"/>
<dbReference type="KEGG" id="hoh:Hoch_0475"/>
<protein>
    <submittedName>
        <fullName evidence="4">AMP-dependent synthetase and ligase</fullName>
    </submittedName>
</protein>
<dbReference type="STRING" id="502025.Hoch_0475"/>
<dbReference type="InterPro" id="IPR020845">
    <property type="entry name" value="AMP-binding_CS"/>
</dbReference>
<dbReference type="AlphaFoldDB" id="D0LK81"/>
<dbReference type="eggNOG" id="COG1022">
    <property type="taxonomic scope" value="Bacteria"/>
</dbReference>
<dbReference type="CDD" id="cd05907">
    <property type="entry name" value="VL_LC_FACS_like"/>
    <property type="match status" value="1"/>
</dbReference>
<accession>D0LK81</accession>
<evidence type="ECO:0000256" key="1">
    <source>
        <dbReference type="ARBA" id="ARBA00022741"/>
    </source>
</evidence>
<dbReference type="PANTHER" id="PTHR43272:SF33">
    <property type="entry name" value="AMP-BINDING DOMAIN-CONTAINING PROTEIN-RELATED"/>
    <property type="match status" value="1"/>
</dbReference>
<dbReference type="RefSeq" id="WP_012825742.1">
    <property type="nucleotide sequence ID" value="NC_013440.1"/>
</dbReference>
<evidence type="ECO:0000313" key="4">
    <source>
        <dbReference type="EMBL" id="ACY13115.1"/>
    </source>
</evidence>
<dbReference type="GO" id="GO:0016020">
    <property type="term" value="C:membrane"/>
    <property type="evidence" value="ECO:0007669"/>
    <property type="project" value="TreeGrafter"/>
</dbReference>
<dbReference type="Pfam" id="PF00501">
    <property type="entry name" value="AMP-binding"/>
    <property type="match status" value="1"/>
</dbReference>
<dbReference type="InterPro" id="IPR000873">
    <property type="entry name" value="AMP-dep_synth/lig_dom"/>
</dbReference>
<organism evidence="4 5">
    <name type="scientific">Haliangium ochraceum (strain DSM 14365 / JCM 11303 / SMP-2)</name>
    <dbReference type="NCBI Taxonomy" id="502025"/>
    <lineage>
        <taxon>Bacteria</taxon>
        <taxon>Pseudomonadati</taxon>
        <taxon>Myxococcota</taxon>
        <taxon>Polyangia</taxon>
        <taxon>Haliangiales</taxon>
        <taxon>Kofleriaceae</taxon>
        <taxon>Haliangium</taxon>
    </lineage>
</organism>
<keyword evidence="2" id="KW-0067">ATP-binding</keyword>